<keyword evidence="2" id="KW-1003">Cell membrane</keyword>
<evidence type="ECO:0000313" key="9">
    <source>
        <dbReference type="Proteomes" id="UP000295361"/>
    </source>
</evidence>
<name>A0A4R6QPM8_9BURK</name>
<evidence type="ECO:0000313" key="8">
    <source>
        <dbReference type="EMBL" id="TDP72956.1"/>
    </source>
</evidence>
<organism evidence="8 9">
    <name type="scientific">Roseateles toxinivorans</name>
    <dbReference type="NCBI Taxonomy" id="270368"/>
    <lineage>
        <taxon>Bacteria</taxon>
        <taxon>Pseudomonadati</taxon>
        <taxon>Pseudomonadota</taxon>
        <taxon>Betaproteobacteria</taxon>
        <taxon>Burkholderiales</taxon>
        <taxon>Sphaerotilaceae</taxon>
        <taxon>Roseateles</taxon>
    </lineage>
</organism>
<evidence type="ECO:0000259" key="7">
    <source>
        <dbReference type="SMART" id="SM01049"/>
    </source>
</evidence>
<protein>
    <submittedName>
        <fullName evidence="8">Single cache domain-containing protein</fullName>
    </submittedName>
</protein>
<keyword evidence="4" id="KW-1133">Transmembrane helix</keyword>
<dbReference type="InParanoid" id="A0A4R6QPM8"/>
<feature type="domain" description="Single Cache" evidence="7">
    <location>
        <begin position="21"/>
        <end position="105"/>
    </location>
</feature>
<keyword evidence="3" id="KW-0812">Transmembrane</keyword>
<keyword evidence="5" id="KW-0472">Membrane</keyword>
<evidence type="ECO:0000256" key="5">
    <source>
        <dbReference type="ARBA" id="ARBA00023136"/>
    </source>
</evidence>
<dbReference type="Pfam" id="PF17200">
    <property type="entry name" value="sCache_2"/>
    <property type="match status" value="1"/>
</dbReference>
<dbReference type="EMBL" id="SNXS01000002">
    <property type="protein sequence ID" value="TDP72956.1"/>
    <property type="molecule type" value="Genomic_DNA"/>
</dbReference>
<dbReference type="AlphaFoldDB" id="A0A4R6QPM8"/>
<keyword evidence="6" id="KW-0732">Signal</keyword>
<sequence>MKILMHWMLASIAALSLTTTALAQEHGSKDEAKAMVDAAVEHVKKVGGAQAMKDFTTDKAKWSKKDLYVFAYDMKGLCLAHGANEKLVGKDMGQVKDSNGKPIIVEMIKLTSAGKDGWVDYDWAHPVSKKIEPKSSYVRKIASPDGFVGVGIYR</sequence>
<dbReference type="Proteomes" id="UP000295361">
    <property type="component" value="Unassembled WGS sequence"/>
</dbReference>
<comment type="subcellular location">
    <subcellularLocation>
        <location evidence="1">Cell membrane</location>
        <topology evidence="1">Multi-pass membrane protein</topology>
    </subcellularLocation>
</comment>
<evidence type="ECO:0000256" key="6">
    <source>
        <dbReference type="SAM" id="SignalP"/>
    </source>
</evidence>
<keyword evidence="9" id="KW-1185">Reference proteome</keyword>
<evidence type="ECO:0000256" key="2">
    <source>
        <dbReference type="ARBA" id="ARBA00022475"/>
    </source>
</evidence>
<dbReference type="SMART" id="SM01049">
    <property type="entry name" value="Cache_2"/>
    <property type="match status" value="1"/>
</dbReference>
<reference evidence="8 9" key="1">
    <citation type="submission" date="2019-03" db="EMBL/GenBank/DDBJ databases">
        <title>Genomic Encyclopedia of Type Strains, Phase IV (KMG-IV): sequencing the most valuable type-strain genomes for metagenomic binning, comparative biology and taxonomic classification.</title>
        <authorList>
            <person name="Goeker M."/>
        </authorList>
    </citation>
    <scope>NUCLEOTIDE SEQUENCE [LARGE SCALE GENOMIC DNA]</scope>
    <source>
        <strain evidence="8 9">DSM 16998</strain>
    </source>
</reference>
<evidence type="ECO:0000256" key="4">
    <source>
        <dbReference type="ARBA" id="ARBA00022989"/>
    </source>
</evidence>
<dbReference type="GO" id="GO:0005886">
    <property type="term" value="C:plasma membrane"/>
    <property type="evidence" value="ECO:0007669"/>
    <property type="project" value="UniProtKB-SubCell"/>
</dbReference>
<comment type="caution">
    <text evidence="8">The sequence shown here is derived from an EMBL/GenBank/DDBJ whole genome shotgun (WGS) entry which is preliminary data.</text>
</comment>
<feature type="signal peptide" evidence="6">
    <location>
        <begin position="1"/>
        <end position="23"/>
    </location>
</feature>
<accession>A0A4R6QPM8</accession>
<evidence type="ECO:0000256" key="1">
    <source>
        <dbReference type="ARBA" id="ARBA00004651"/>
    </source>
</evidence>
<dbReference type="Gene3D" id="3.30.450.20">
    <property type="entry name" value="PAS domain"/>
    <property type="match status" value="1"/>
</dbReference>
<evidence type="ECO:0000256" key="3">
    <source>
        <dbReference type="ARBA" id="ARBA00022692"/>
    </source>
</evidence>
<dbReference type="RefSeq" id="WP_133700378.1">
    <property type="nucleotide sequence ID" value="NZ_SNXS01000002.1"/>
</dbReference>
<dbReference type="OrthoDB" id="9178561at2"/>
<dbReference type="InterPro" id="IPR033480">
    <property type="entry name" value="sCache_2"/>
</dbReference>
<proteinExistence type="predicted"/>
<feature type="chain" id="PRO_5020443927" evidence="6">
    <location>
        <begin position="24"/>
        <end position="154"/>
    </location>
</feature>
<gene>
    <name evidence="8" type="ORF">DES47_102702</name>
</gene>